<dbReference type="CDD" id="cd06259">
    <property type="entry name" value="YdcF-like"/>
    <property type="match status" value="1"/>
</dbReference>
<keyword evidence="1" id="KW-0472">Membrane</keyword>
<feature type="transmembrane region" description="Helical" evidence="1">
    <location>
        <begin position="45"/>
        <end position="66"/>
    </location>
</feature>
<dbReference type="GO" id="GO:0000270">
    <property type="term" value="P:peptidoglycan metabolic process"/>
    <property type="evidence" value="ECO:0007669"/>
    <property type="project" value="TreeGrafter"/>
</dbReference>
<protein>
    <recommendedName>
        <fullName evidence="2">DUF218 domain-containing protein</fullName>
    </recommendedName>
</protein>
<dbReference type="Pfam" id="PF02698">
    <property type="entry name" value="DUF218"/>
    <property type="match status" value="1"/>
</dbReference>
<dbReference type="EMBL" id="UINC01009014">
    <property type="protein sequence ID" value="SVA40504.1"/>
    <property type="molecule type" value="Genomic_DNA"/>
</dbReference>
<evidence type="ECO:0000313" key="3">
    <source>
        <dbReference type="EMBL" id="SVA40504.1"/>
    </source>
</evidence>
<dbReference type="PANTHER" id="PTHR30336">
    <property type="entry name" value="INNER MEMBRANE PROTEIN, PROBABLE PERMEASE"/>
    <property type="match status" value="1"/>
</dbReference>
<dbReference type="GO" id="GO:0043164">
    <property type="term" value="P:Gram-negative-bacterium-type cell wall biogenesis"/>
    <property type="evidence" value="ECO:0007669"/>
    <property type="project" value="TreeGrafter"/>
</dbReference>
<dbReference type="PANTHER" id="PTHR30336:SF4">
    <property type="entry name" value="ENVELOPE BIOGENESIS FACTOR ELYC"/>
    <property type="match status" value="1"/>
</dbReference>
<dbReference type="InterPro" id="IPR051599">
    <property type="entry name" value="Cell_Envelope_Assoc"/>
</dbReference>
<dbReference type="InterPro" id="IPR014729">
    <property type="entry name" value="Rossmann-like_a/b/a_fold"/>
</dbReference>
<reference evidence="3" key="1">
    <citation type="submission" date="2018-05" db="EMBL/GenBank/DDBJ databases">
        <authorList>
            <person name="Lanie J.A."/>
            <person name="Ng W.-L."/>
            <person name="Kazmierczak K.M."/>
            <person name="Andrzejewski T.M."/>
            <person name="Davidsen T.M."/>
            <person name="Wayne K.J."/>
            <person name="Tettelin H."/>
            <person name="Glass J.I."/>
            <person name="Rusch D."/>
            <person name="Podicherti R."/>
            <person name="Tsui H.-C.T."/>
            <person name="Winkler M.E."/>
        </authorList>
    </citation>
    <scope>NUCLEOTIDE SEQUENCE</scope>
</reference>
<dbReference type="AlphaFoldDB" id="A0A381VJZ0"/>
<feature type="transmembrane region" description="Helical" evidence="1">
    <location>
        <begin position="12"/>
        <end position="33"/>
    </location>
</feature>
<dbReference type="InterPro" id="IPR003848">
    <property type="entry name" value="DUF218"/>
</dbReference>
<keyword evidence="1" id="KW-1133">Transmembrane helix</keyword>
<dbReference type="GO" id="GO:0005886">
    <property type="term" value="C:plasma membrane"/>
    <property type="evidence" value="ECO:0007669"/>
    <property type="project" value="TreeGrafter"/>
</dbReference>
<gene>
    <name evidence="3" type="ORF">METZ01_LOCUS93358</name>
</gene>
<feature type="domain" description="DUF218" evidence="2">
    <location>
        <begin position="82"/>
        <end position="246"/>
    </location>
</feature>
<evidence type="ECO:0000259" key="2">
    <source>
        <dbReference type="Pfam" id="PF02698"/>
    </source>
</evidence>
<name>A0A381VJZ0_9ZZZZ</name>
<sequence length="257" mass="29259">MDNLFFWISKLAWLFVSPASLLFMWLVFGVVLLWMRKEKWAKTTLTCLTTSIFFLGLFPVGEWILIPLENRYPPNPPLESVDGIIVLAGAEDALLTSVWDQVVLSESAERDLSFMMLARQFPEAQLVFSGGTGSLLNQQYKAADAAERLFSEQGLDTTRIVFERGSRNTYESALLSKGLVNPEPGQRWVLITTGWHMPRSMGIFCRIDWTVTPYPVDFQTRGVNDFRIDWGFSLRLISIGVKEWLGLTVYRLTGRSC</sequence>
<keyword evidence="1" id="KW-0812">Transmembrane</keyword>
<dbReference type="Gene3D" id="3.40.50.620">
    <property type="entry name" value="HUPs"/>
    <property type="match status" value="1"/>
</dbReference>
<proteinExistence type="predicted"/>
<organism evidence="3">
    <name type="scientific">marine metagenome</name>
    <dbReference type="NCBI Taxonomy" id="408172"/>
    <lineage>
        <taxon>unclassified sequences</taxon>
        <taxon>metagenomes</taxon>
        <taxon>ecological metagenomes</taxon>
    </lineage>
</organism>
<evidence type="ECO:0000256" key="1">
    <source>
        <dbReference type="SAM" id="Phobius"/>
    </source>
</evidence>
<accession>A0A381VJZ0</accession>